<dbReference type="RefSeq" id="WP_143617668.1">
    <property type="nucleotide sequence ID" value="NZ_VJYJ02000054.1"/>
</dbReference>
<accession>A0A7W3TAU7</accession>
<proteinExistence type="predicted"/>
<dbReference type="Proteomes" id="UP000538929">
    <property type="component" value="Unassembled WGS sequence"/>
</dbReference>
<reference evidence="2" key="1">
    <citation type="submission" date="2019-10" db="EMBL/GenBank/DDBJ databases">
        <title>Streptomyces sp. nov., a novel actinobacterium isolated from alkaline environment.</title>
        <authorList>
            <person name="Golinska P."/>
        </authorList>
    </citation>
    <scope>NUCLEOTIDE SEQUENCE [LARGE SCALE GENOMIC DNA]</scope>
    <source>
        <strain evidence="2">DSM 42118</strain>
    </source>
</reference>
<gene>
    <name evidence="1" type="ORF">FNQ90_04865</name>
</gene>
<name>A0A7W3TAU7_9ACTN</name>
<dbReference type="EMBL" id="VKHT01000080">
    <property type="protein sequence ID" value="MBB0243456.1"/>
    <property type="molecule type" value="Genomic_DNA"/>
</dbReference>
<comment type="caution">
    <text evidence="1">The sequence shown here is derived from an EMBL/GenBank/DDBJ whole genome shotgun (WGS) entry which is preliminary data.</text>
</comment>
<evidence type="ECO:0000313" key="1">
    <source>
        <dbReference type="EMBL" id="MBB0243456.1"/>
    </source>
</evidence>
<evidence type="ECO:0000313" key="2">
    <source>
        <dbReference type="Proteomes" id="UP000538929"/>
    </source>
</evidence>
<dbReference type="AlphaFoldDB" id="A0A7W3TAU7"/>
<keyword evidence="2" id="KW-1185">Reference proteome</keyword>
<dbReference type="OrthoDB" id="4250151at2"/>
<protein>
    <submittedName>
        <fullName evidence="1">Uncharacterized protein</fullName>
    </submittedName>
</protein>
<organism evidence="1 2">
    <name type="scientific">Streptomyces alkaliphilus</name>
    <dbReference type="NCBI Taxonomy" id="1472722"/>
    <lineage>
        <taxon>Bacteria</taxon>
        <taxon>Bacillati</taxon>
        <taxon>Actinomycetota</taxon>
        <taxon>Actinomycetes</taxon>
        <taxon>Kitasatosporales</taxon>
        <taxon>Streptomycetaceae</taxon>
        <taxon>Streptomyces</taxon>
    </lineage>
</organism>
<sequence length="71" mass="7445">MIISFSLVLLLGIVLVVMIRGGSMKWGPAIVAILFGFSLASTGAADPIRDFLESVSNSIGSFDNNINSSGR</sequence>